<reference evidence="5" key="1">
    <citation type="journal article" date="2019" name="Int. J. Syst. Evol. Microbiol.">
        <title>The Global Catalogue of Microorganisms (GCM) 10K type strain sequencing project: providing services to taxonomists for standard genome sequencing and annotation.</title>
        <authorList>
            <consortium name="The Broad Institute Genomics Platform"/>
            <consortium name="The Broad Institute Genome Sequencing Center for Infectious Disease"/>
            <person name="Wu L."/>
            <person name="Ma J."/>
        </authorList>
    </citation>
    <scope>NUCLEOTIDE SEQUENCE [LARGE SCALE GENOMIC DNA]</scope>
    <source>
        <strain evidence="5">KCTC 42255</strain>
    </source>
</reference>
<dbReference type="NCBIfam" id="TIGR01777">
    <property type="entry name" value="yfcH"/>
    <property type="match status" value="1"/>
</dbReference>
<dbReference type="Pfam" id="PF08338">
    <property type="entry name" value="DUF1731"/>
    <property type="match status" value="1"/>
</dbReference>
<gene>
    <name evidence="4" type="ORF">ACFSQ0_11740</name>
</gene>
<feature type="domain" description="NAD-dependent epimerase/dehydratase" evidence="2">
    <location>
        <begin position="3"/>
        <end position="218"/>
    </location>
</feature>
<dbReference type="PANTHER" id="PTHR11092">
    <property type="entry name" value="SUGAR NUCLEOTIDE EPIMERASE RELATED"/>
    <property type="match status" value="1"/>
</dbReference>
<dbReference type="SUPFAM" id="SSF51735">
    <property type="entry name" value="NAD(P)-binding Rossmann-fold domains"/>
    <property type="match status" value="1"/>
</dbReference>
<accession>A0ABW5SFZ5</accession>
<feature type="domain" description="DUF1731" evidence="3">
    <location>
        <begin position="253"/>
        <end position="299"/>
    </location>
</feature>
<dbReference type="InterPro" id="IPR010099">
    <property type="entry name" value="SDR39U1"/>
</dbReference>
<dbReference type="RefSeq" id="WP_379048487.1">
    <property type="nucleotide sequence ID" value="NZ_JBHULZ010000041.1"/>
</dbReference>
<evidence type="ECO:0000259" key="3">
    <source>
        <dbReference type="Pfam" id="PF08338"/>
    </source>
</evidence>
<protein>
    <submittedName>
        <fullName evidence="4">TIGR01777 family oxidoreductase</fullName>
    </submittedName>
</protein>
<dbReference type="InterPro" id="IPR013549">
    <property type="entry name" value="DUF1731"/>
</dbReference>
<dbReference type="PANTHER" id="PTHR11092:SF0">
    <property type="entry name" value="EPIMERASE FAMILY PROTEIN SDR39U1"/>
    <property type="match status" value="1"/>
</dbReference>
<evidence type="ECO:0000313" key="5">
    <source>
        <dbReference type="Proteomes" id="UP001597357"/>
    </source>
</evidence>
<evidence type="ECO:0000256" key="1">
    <source>
        <dbReference type="ARBA" id="ARBA00009353"/>
    </source>
</evidence>
<proteinExistence type="inferred from homology"/>
<name>A0ABW5SFZ5_9FLAO</name>
<dbReference type="Pfam" id="PF01370">
    <property type="entry name" value="Epimerase"/>
    <property type="match status" value="1"/>
</dbReference>
<dbReference type="EMBL" id="JBHULZ010000041">
    <property type="protein sequence ID" value="MFD2698667.1"/>
    <property type="molecule type" value="Genomic_DNA"/>
</dbReference>
<evidence type="ECO:0000313" key="4">
    <source>
        <dbReference type="EMBL" id="MFD2698667.1"/>
    </source>
</evidence>
<organism evidence="4 5">
    <name type="scientific">Mesonia sediminis</name>
    <dbReference type="NCBI Taxonomy" id="1703946"/>
    <lineage>
        <taxon>Bacteria</taxon>
        <taxon>Pseudomonadati</taxon>
        <taxon>Bacteroidota</taxon>
        <taxon>Flavobacteriia</taxon>
        <taxon>Flavobacteriales</taxon>
        <taxon>Flavobacteriaceae</taxon>
        <taxon>Mesonia</taxon>
    </lineage>
</organism>
<dbReference type="InterPro" id="IPR001509">
    <property type="entry name" value="Epimerase_deHydtase"/>
</dbReference>
<evidence type="ECO:0000259" key="2">
    <source>
        <dbReference type="Pfam" id="PF01370"/>
    </source>
</evidence>
<dbReference type="InterPro" id="IPR036291">
    <property type="entry name" value="NAD(P)-bd_dom_sf"/>
</dbReference>
<comment type="similarity">
    <text evidence="1">Belongs to the NAD(P)-dependent epimerase/dehydratase family. SDR39U1 subfamily.</text>
</comment>
<keyword evidence="5" id="KW-1185">Reference proteome</keyword>
<dbReference type="Gene3D" id="3.40.50.720">
    <property type="entry name" value="NAD(P)-binding Rossmann-like Domain"/>
    <property type="match status" value="1"/>
</dbReference>
<sequence>MKVLITGATGLIGSQIVSLCQQENIAVNYLTTSKEKLENQDYYKGFYWNPEEGKIDESCFEGVTKIIHLVGASVAKRWTKKQKEIILSSRLATTQLLIDTLKGIEHNIEHVISASAIGIYPSDFQKLYHEDQHPIADNFLGEVVKKWEAAVDGFEQLGIDVAKIRIGLVLSKNGGALEKIAKPVRYGVGAPLGSGEQWQSWIHIEDLASIFLFVAKNRLEGVYNGVAPNPVTNKELTVQIAKVLDKPLWLPNVPKFVLKTALGEMATIVLGSQLVSNNKIDSQGFLFKFTHIKPALEDLL</sequence>
<dbReference type="Proteomes" id="UP001597357">
    <property type="component" value="Unassembled WGS sequence"/>
</dbReference>
<comment type="caution">
    <text evidence="4">The sequence shown here is derived from an EMBL/GenBank/DDBJ whole genome shotgun (WGS) entry which is preliminary data.</text>
</comment>